<proteinExistence type="predicted"/>
<dbReference type="STRING" id="1298598.JCM21714_178"/>
<dbReference type="EMBL" id="BAVS01000001">
    <property type="protein sequence ID" value="GAE91234.1"/>
    <property type="molecule type" value="Genomic_DNA"/>
</dbReference>
<evidence type="ECO:0000313" key="1">
    <source>
        <dbReference type="EMBL" id="GAE91234.1"/>
    </source>
</evidence>
<gene>
    <name evidence="1" type="ORF">JCM21714_178</name>
</gene>
<reference evidence="1 2" key="1">
    <citation type="journal article" date="2014" name="Genome Announc.">
        <title>Draft Genome Sequence of the Boron-Tolerant and Moderately Halotolerant Bacterium Gracilibacillus boraciitolerans JCM 21714T.</title>
        <authorList>
            <person name="Ahmed I."/>
            <person name="Oshima K."/>
            <person name="Suda W."/>
            <person name="Kitamura K."/>
            <person name="Iida T."/>
            <person name="Ohmori Y."/>
            <person name="Fujiwara T."/>
            <person name="Hattori M."/>
            <person name="Ohkuma M."/>
        </authorList>
    </citation>
    <scope>NUCLEOTIDE SEQUENCE [LARGE SCALE GENOMIC DNA]</scope>
    <source>
        <strain evidence="1 2">JCM 21714</strain>
    </source>
</reference>
<evidence type="ECO:0000313" key="2">
    <source>
        <dbReference type="Proteomes" id="UP000019102"/>
    </source>
</evidence>
<organism evidence="1 2">
    <name type="scientific">Gracilibacillus boraciitolerans JCM 21714</name>
    <dbReference type="NCBI Taxonomy" id="1298598"/>
    <lineage>
        <taxon>Bacteria</taxon>
        <taxon>Bacillati</taxon>
        <taxon>Bacillota</taxon>
        <taxon>Bacilli</taxon>
        <taxon>Bacillales</taxon>
        <taxon>Bacillaceae</taxon>
        <taxon>Gracilibacillus</taxon>
    </lineage>
</organism>
<comment type="caution">
    <text evidence="1">The sequence shown here is derived from an EMBL/GenBank/DDBJ whole genome shotgun (WGS) entry which is preliminary data.</text>
</comment>
<dbReference type="Proteomes" id="UP000019102">
    <property type="component" value="Unassembled WGS sequence"/>
</dbReference>
<sequence>MEQVLQILPSDISNCIKKYMDREQIDIQEIRLRVNQPIEINDGKHVFWLKNHFFQPQMLRYFLTR</sequence>
<accession>W4VEQ0</accession>
<dbReference type="AlphaFoldDB" id="W4VEQ0"/>
<keyword evidence="2" id="KW-1185">Reference proteome</keyword>
<protein>
    <submittedName>
        <fullName evidence="1">Uncharacterized protein</fullName>
    </submittedName>
</protein>
<dbReference type="RefSeq" id="WP_052000306.1">
    <property type="nucleotide sequence ID" value="NZ_BAVS01000001.1"/>
</dbReference>
<name>W4VEQ0_9BACI</name>